<feature type="active site" description="Tele-AMP-histidine intermediate" evidence="1">
    <location>
        <position position="107"/>
    </location>
</feature>
<dbReference type="PANTHER" id="PTHR46648">
    <property type="entry name" value="HIT FAMILY PROTEIN 1"/>
    <property type="match status" value="1"/>
</dbReference>
<dbReference type="SUPFAM" id="SSF54197">
    <property type="entry name" value="HIT-like"/>
    <property type="match status" value="1"/>
</dbReference>
<dbReference type="InterPro" id="IPR011146">
    <property type="entry name" value="HIT-like"/>
</dbReference>
<feature type="short sequence motif" description="Histidine triad motif" evidence="2 3">
    <location>
        <begin position="105"/>
        <end position="109"/>
    </location>
</feature>
<dbReference type="InterPro" id="IPR039384">
    <property type="entry name" value="HINT"/>
</dbReference>
<dbReference type="RefSeq" id="WP_109582272.1">
    <property type="nucleotide sequence ID" value="NZ_CAJPUX010000001.1"/>
</dbReference>
<gene>
    <name evidence="5" type="ORF">C7419_1012608</name>
</gene>
<evidence type="ECO:0000259" key="4">
    <source>
        <dbReference type="PROSITE" id="PS51084"/>
    </source>
</evidence>
<dbReference type="GeneID" id="98338870"/>
<accession>A0A316F5F0</accession>
<evidence type="ECO:0000313" key="5">
    <source>
        <dbReference type="EMBL" id="PWK38709.1"/>
    </source>
</evidence>
<dbReference type="PRINTS" id="PR00332">
    <property type="entry name" value="HISTRIAD"/>
</dbReference>
<evidence type="ECO:0000256" key="3">
    <source>
        <dbReference type="PROSITE-ProRule" id="PRU00464"/>
    </source>
</evidence>
<dbReference type="PROSITE" id="PS51084">
    <property type="entry name" value="HIT_2"/>
    <property type="match status" value="1"/>
</dbReference>
<dbReference type="Proteomes" id="UP000245754">
    <property type="component" value="Unassembled WGS sequence"/>
</dbReference>
<evidence type="ECO:0000256" key="1">
    <source>
        <dbReference type="PIRSR" id="PIRSR601310-1"/>
    </source>
</evidence>
<dbReference type="PANTHER" id="PTHR46648:SF1">
    <property type="entry name" value="ADENOSINE 5'-MONOPHOSPHORAMIDASE HNT1"/>
    <property type="match status" value="1"/>
</dbReference>
<protein>
    <submittedName>
        <fullName evidence="5">Histidine triad (HIT) family protein</fullName>
    </submittedName>
</protein>
<proteinExistence type="predicted"/>
<dbReference type="InterPro" id="IPR001310">
    <property type="entry name" value="Histidine_triad_HIT"/>
</dbReference>
<dbReference type="OrthoDB" id="9784774at2"/>
<comment type="caution">
    <text evidence="5">The sequence shown here is derived from an EMBL/GenBank/DDBJ whole genome shotgun (WGS) entry which is preliminary data.</text>
</comment>
<dbReference type="AlphaFoldDB" id="A0A316F5F0"/>
<dbReference type="GO" id="GO:0009117">
    <property type="term" value="P:nucleotide metabolic process"/>
    <property type="evidence" value="ECO:0007669"/>
    <property type="project" value="TreeGrafter"/>
</dbReference>
<dbReference type="Pfam" id="PF01230">
    <property type="entry name" value="HIT"/>
    <property type="match status" value="1"/>
</dbReference>
<reference evidence="5 6" key="1">
    <citation type="submission" date="2018-05" db="EMBL/GenBank/DDBJ databases">
        <title>Genomic Encyclopedia of Type Strains, Phase IV (KMG-V): Genome sequencing to study the core and pangenomes of soil and plant-associated prokaryotes.</title>
        <authorList>
            <person name="Whitman W."/>
        </authorList>
    </citation>
    <scope>NUCLEOTIDE SEQUENCE [LARGE SCALE GENOMIC DNA]</scope>
    <source>
        <strain evidence="5 6">SLV-132</strain>
    </source>
</reference>
<feature type="domain" description="HIT" evidence="4">
    <location>
        <begin position="13"/>
        <end position="120"/>
    </location>
</feature>
<dbReference type="CDD" id="cd01277">
    <property type="entry name" value="HINT_subgroup"/>
    <property type="match status" value="1"/>
</dbReference>
<organism evidence="5 6">
    <name type="scientific">Cupriavidus plantarum</name>
    <dbReference type="NCBI Taxonomy" id="942865"/>
    <lineage>
        <taxon>Bacteria</taxon>
        <taxon>Pseudomonadati</taxon>
        <taxon>Pseudomonadota</taxon>
        <taxon>Betaproteobacteria</taxon>
        <taxon>Burkholderiales</taxon>
        <taxon>Burkholderiaceae</taxon>
        <taxon>Cupriavidus</taxon>
    </lineage>
</organism>
<name>A0A316F5F0_9BURK</name>
<dbReference type="GO" id="GO:0003824">
    <property type="term" value="F:catalytic activity"/>
    <property type="evidence" value="ECO:0007669"/>
    <property type="project" value="InterPro"/>
</dbReference>
<dbReference type="Gene3D" id="3.30.428.10">
    <property type="entry name" value="HIT-like"/>
    <property type="match status" value="1"/>
</dbReference>
<keyword evidence="6" id="KW-1185">Reference proteome</keyword>
<dbReference type="EMBL" id="QGGT01000001">
    <property type="protein sequence ID" value="PWK38709.1"/>
    <property type="molecule type" value="Genomic_DNA"/>
</dbReference>
<evidence type="ECO:0000313" key="6">
    <source>
        <dbReference type="Proteomes" id="UP000245754"/>
    </source>
</evidence>
<evidence type="ECO:0000256" key="2">
    <source>
        <dbReference type="PIRSR" id="PIRSR601310-3"/>
    </source>
</evidence>
<sequence>MSYQSPEYNAANIFARILRGELPCYKVYEDAHTIAFMDIMPQADGHTLVVPKEGAPDILTLSPEAAAAAIHTTQRIARAVNKAFSPDGLLVTQFNGEAAGQTVPHIHFHVLPRYTDQSFRRHAREQQEADVLKDHAQRLITALSELNG</sequence>
<dbReference type="InterPro" id="IPR036265">
    <property type="entry name" value="HIT-like_sf"/>
</dbReference>